<dbReference type="Pfam" id="PF20126">
    <property type="entry name" value="TumE"/>
    <property type="match status" value="1"/>
</dbReference>
<accession>A0A8J6NV38</accession>
<dbReference type="AlphaFoldDB" id="A0A8J6NV38"/>
<comment type="caution">
    <text evidence="1">The sequence shown here is derived from an EMBL/GenBank/DDBJ whole genome shotgun (WGS) entry which is preliminary data.</text>
</comment>
<proteinExistence type="predicted"/>
<reference evidence="1 2" key="1">
    <citation type="submission" date="2020-08" db="EMBL/GenBank/DDBJ databases">
        <title>Bridging the membrane lipid divide: bacteria of the FCB group superphylum have the potential to synthesize archaeal ether lipids.</title>
        <authorList>
            <person name="Villanueva L."/>
            <person name="Von Meijenfeldt F.A.B."/>
            <person name="Westbye A.B."/>
            <person name="Yadav S."/>
            <person name="Hopmans E.C."/>
            <person name="Dutilh B.E."/>
            <person name="Sinninghe Damste J.S."/>
        </authorList>
    </citation>
    <scope>NUCLEOTIDE SEQUENCE [LARGE SCALE GENOMIC DNA]</scope>
    <source>
        <strain evidence="1">NIOZ-UU17</strain>
    </source>
</reference>
<evidence type="ECO:0000313" key="2">
    <source>
        <dbReference type="Proteomes" id="UP000605201"/>
    </source>
</evidence>
<name>A0A8J6NV38_9BACT</name>
<dbReference type="InterPro" id="IPR045397">
    <property type="entry name" value="TumE-like"/>
</dbReference>
<gene>
    <name evidence="1" type="ORF">H8D96_13990</name>
</gene>
<organism evidence="1 2">
    <name type="scientific">Candidatus Desulfatibia vada</name>
    <dbReference type="NCBI Taxonomy" id="2841696"/>
    <lineage>
        <taxon>Bacteria</taxon>
        <taxon>Pseudomonadati</taxon>
        <taxon>Thermodesulfobacteriota</taxon>
        <taxon>Desulfobacteria</taxon>
        <taxon>Desulfobacterales</taxon>
        <taxon>Desulfobacterales incertae sedis</taxon>
        <taxon>Candidatus Desulfatibia</taxon>
    </lineage>
</organism>
<dbReference type="Proteomes" id="UP000605201">
    <property type="component" value="Unassembled WGS sequence"/>
</dbReference>
<protein>
    <submittedName>
        <fullName evidence="1">Uncharacterized protein</fullName>
    </submittedName>
</protein>
<evidence type="ECO:0000313" key="1">
    <source>
        <dbReference type="EMBL" id="MBC8433018.1"/>
    </source>
</evidence>
<sequence length="95" mass="11232">MKAKLIYHEKFIYADGAVREMVLWQLPKKSSDRPYGLKYRLYYGLDDGTCIVRYDNESGKGDHRHIKGKEEPYQFRGVETLVADFLNDIQKTRKE</sequence>
<dbReference type="EMBL" id="JACNIG010000263">
    <property type="protein sequence ID" value="MBC8433018.1"/>
    <property type="molecule type" value="Genomic_DNA"/>
</dbReference>